<gene>
    <name evidence="2" type="ORF">KHQ06_25515</name>
</gene>
<proteinExistence type="predicted"/>
<feature type="transmembrane region" description="Helical" evidence="1">
    <location>
        <begin position="44"/>
        <end position="64"/>
    </location>
</feature>
<feature type="transmembrane region" description="Helical" evidence="1">
    <location>
        <begin position="158"/>
        <end position="178"/>
    </location>
</feature>
<dbReference type="Pfam" id="PF03729">
    <property type="entry name" value="DUF308"/>
    <property type="match status" value="1"/>
</dbReference>
<reference evidence="2 3" key="1">
    <citation type="submission" date="2021-04" db="EMBL/GenBank/DDBJ databases">
        <title>Nocardia tengchongensis.</title>
        <authorList>
            <person name="Zhuang k."/>
            <person name="Ran Y."/>
            <person name="Li W."/>
        </authorList>
    </citation>
    <scope>NUCLEOTIDE SEQUENCE [LARGE SCALE GENOMIC DNA]</scope>
    <source>
        <strain evidence="2 3">CFH S0057</strain>
    </source>
</reference>
<evidence type="ECO:0000313" key="3">
    <source>
        <dbReference type="Proteomes" id="UP000683310"/>
    </source>
</evidence>
<keyword evidence="1" id="KW-1133">Transmembrane helix</keyword>
<feature type="transmembrane region" description="Helical" evidence="1">
    <location>
        <begin position="76"/>
        <end position="93"/>
    </location>
</feature>
<feature type="transmembrane region" description="Helical" evidence="1">
    <location>
        <begin position="135"/>
        <end position="152"/>
    </location>
</feature>
<dbReference type="Proteomes" id="UP000683310">
    <property type="component" value="Chromosome"/>
</dbReference>
<feature type="transmembrane region" description="Helical" evidence="1">
    <location>
        <begin position="99"/>
        <end position="123"/>
    </location>
</feature>
<evidence type="ECO:0000256" key="1">
    <source>
        <dbReference type="SAM" id="Phobius"/>
    </source>
</evidence>
<keyword evidence="1" id="KW-0472">Membrane</keyword>
<feature type="transmembrane region" description="Helical" evidence="1">
    <location>
        <begin position="12"/>
        <end position="38"/>
    </location>
</feature>
<dbReference type="EMBL" id="CP074371">
    <property type="protein sequence ID" value="QVI19699.1"/>
    <property type="molecule type" value="Genomic_DNA"/>
</dbReference>
<dbReference type="RefSeq" id="WP_213555731.1">
    <property type="nucleotide sequence ID" value="NZ_JBHZDI010000051.1"/>
</dbReference>
<dbReference type="InterPro" id="IPR005325">
    <property type="entry name" value="DUF308_memb"/>
</dbReference>
<organism evidence="2 3">
    <name type="scientific">Nocardia tengchongensis</name>
    <dbReference type="NCBI Taxonomy" id="2055889"/>
    <lineage>
        <taxon>Bacteria</taxon>
        <taxon>Bacillati</taxon>
        <taxon>Actinomycetota</taxon>
        <taxon>Actinomycetes</taxon>
        <taxon>Mycobacteriales</taxon>
        <taxon>Nocardiaceae</taxon>
        <taxon>Nocardia</taxon>
    </lineage>
</organism>
<sequence length="188" mass="19707">MPANRIEGRSEVFADWAWQSLVVTGGCSVVLGVVLAVWPDKSWTVADILFGLVLLASAAFQLVMAFGARMSTPLKWLEVVSAAVALLLAFWTLDGGAWVSLLSLWIAIGWVLRGIVQAIVGVWSEQYAGAGRLEFVGLATVAAGVGIAVASFETLPALAIAVGLLTVALGFSEIALGLRVEPRAVESV</sequence>
<evidence type="ECO:0000313" key="2">
    <source>
        <dbReference type="EMBL" id="QVI19699.1"/>
    </source>
</evidence>
<keyword evidence="1" id="KW-0812">Transmembrane</keyword>
<dbReference type="PROSITE" id="PS51257">
    <property type="entry name" value="PROKAR_LIPOPROTEIN"/>
    <property type="match status" value="1"/>
</dbReference>
<accession>A0ABX8CI96</accession>
<keyword evidence="3" id="KW-1185">Reference proteome</keyword>
<protein>
    <submittedName>
        <fullName evidence="2">DUF308 domain-containing protein</fullName>
    </submittedName>
</protein>
<name>A0ABX8CI96_9NOCA</name>